<accession>A0A834P8X4</accession>
<proteinExistence type="predicted"/>
<organism evidence="2 3">
    <name type="scientific">Vespula pensylvanica</name>
    <name type="common">Western yellow jacket</name>
    <name type="synonym">Wasp</name>
    <dbReference type="NCBI Taxonomy" id="30213"/>
    <lineage>
        <taxon>Eukaryota</taxon>
        <taxon>Metazoa</taxon>
        <taxon>Ecdysozoa</taxon>
        <taxon>Arthropoda</taxon>
        <taxon>Hexapoda</taxon>
        <taxon>Insecta</taxon>
        <taxon>Pterygota</taxon>
        <taxon>Neoptera</taxon>
        <taxon>Endopterygota</taxon>
        <taxon>Hymenoptera</taxon>
        <taxon>Apocrita</taxon>
        <taxon>Aculeata</taxon>
        <taxon>Vespoidea</taxon>
        <taxon>Vespidae</taxon>
        <taxon>Vespinae</taxon>
        <taxon>Vespula</taxon>
    </lineage>
</organism>
<name>A0A834P8X4_VESPE</name>
<keyword evidence="3" id="KW-1185">Reference proteome</keyword>
<dbReference type="Proteomes" id="UP000600918">
    <property type="component" value="Unassembled WGS sequence"/>
</dbReference>
<dbReference type="AlphaFoldDB" id="A0A834P8X4"/>
<reference evidence="2" key="1">
    <citation type="journal article" date="2020" name="G3 (Bethesda)">
        <title>High-Quality Assemblies for Three Invasive Social Wasps from the &lt;i&gt;Vespula&lt;/i&gt; Genus.</title>
        <authorList>
            <person name="Harrop T.W.R."/>
            <person name="Guhlin J."/>
            <person name="McLaughlin G.M."/>
            <person name="Permina E."/>
            <person name="Stockwell P."/>
            <person name="Gilligan J."/>
            <person name="Le Lec M.F."/>
            <person name="Gruber M.A.M."/>
            <person name="Quinn O."/>
            <person name="Lovegrove M."/>
            <person name="Duncan E.J."/>
            <person name="Remnant E.J."/>
            <person name="Van Eeckhoven J."/>
            <person name="Graham B."/>
            <person name="Knapp R.A."/>
            <person name="Langford K.W."/>
            <person name="Kronenberg Z."/>
            <person name="Press M.O."/>
            <person name="Eacker S.M."/>
            <person name="Wilson-Rankin E.E."/>
            <person name="Purcell J."/>
            <person name="Lester P.J."/>
            <person name="Dearden P.K."/>
        </authorList>
    </citation>
    <scope>NUCLEOTIDE SEQUENCE</scope>
    <source>
        <strain evidence="2">Volc-1</strain>
    </source>
</reference>
<evidence type="ECO:0000313" key="2">
    <source>
        <dbReference type="EMBL" id="KAF7432387.1"/>
    </source>
</evidence>
<evidence type="ECO:0000313" key="3">
    <source>
        <dbReference type="Proteomes" id="UP000600918"/>
    </source>
</evidence>
<comment type="caution">
    <text evidence="2">The sequence shown here is derived from an EMBL/GenBank/DDBJ whole genome shotgun (WGS) entry which is preliminary data.</text>
</comment>
<feature type="compositionally biased region" description="Pro residues" evidence="1">
    <location>
        <begin position="24"/>
        <end position="43"/>
    </location>
</feature>
<dbReference type="EMBL" id="JACSDY010000003">
    <property type="protein sequence ID" value="KAF7432387.1"/>
    <property type="molecule type" value="Genomic_DNA"/>
</dbReference>
<gene>
    <name evidence="2" type="ORF">H0235_005311</name>
</gene>
<evidence type="ECO:0000256" key="1">
    <source>
        <dbReference type="SAM" id="MobiDB-lite"/>
    </source>
</evidence>
<feature type="region of interest" description="Disordered" evidence="1">
    <location>
        <begin position="15"/>
        <end position="59"/>
    </location>
</feature>
<sequence length="125" mass="13788">MDVVVVVARRIQIGPSWGHENTPAPSPPSPPTSPPPSPSPSPSPSLNVVPESSACRHSHSKSLKLFIFIEYSKLMVRMNLSKIKDIIQFGVGEIYKPMEDTSSRHTCHKRKFSLAKAIQSVVMQL</sequence>
<protein>
    <submittedName>
        <fullName evidence="2">Uncharacterized protein</fullName>
    </submittedName>
</protein>